<organism evidence="2 3">
    <name type="scientific">Salvia divinorum</name>
    <name type="common">Maria pastora</name>
    <name type="synonym">Diviner's sage</name>
    <dbReference type="NCBI Taxonomy" id="28513"/>
    <lineage>
        <taxon>Eukaryota</taxon>
        <taxon>Viridiplantae</taxon>
        <taxon>Streptophyta</taxon>
        <taxon>Embryophyta</taxon>
        <taxon>Tracheophyta</taxon>
        <taxon>Spermatophyta</taxon>
        <taxon>Magnoliopsida</taxon>
        <taxon>eudicotyledons</taxon>
        <taxon>Gunneridae</taxon>
        <taxon>Pentapetalae</taxon>
        <taxon>asterids</taxon>
        <taxon>lamiids</taxon>
        <taxon>Lamiales</taxon>
        <taxon>Lamiaceae</taxon>
        <taxon>Nepetoideae</taxon>
        <taxon>Mentheae</taxon>
        <taxon>Salviinae</taxon>
        <taxon>Salvia</taxon>
        <taxon>Salvia subgen. Calosphace</taxon>
    </lineage>
</organism>
<reference evidence="2 3" key="1">
    <citation type="submission" date="2024-06" db="EMBL/GenBank/DDBJ databases">
        <title>A chromosome level genome sequence of Diviner's sage (Salvia divinorum).</title>
        <authorList>
            <person name="Ford S.A."/>
            <person name="Ro D.-K."/>
            <person name="Ness R.W."/>
            <person name="Phillips M.A."/>
        </authorList>
    </citation>
    <scope>NUCLEOTIDE SEQUENCE [LARGE SCALE GENOMIC DNA]</scope>
    <source>
        <strain evidence="2">SAF-2024a</strain>
        <tissue evidence="2">Leaf</tissue>
    </source>
</reference>
<keyword evidence="3" id="KW-1185">Reference proteome</keyword>
<proteinExistence type="predicted"/>
<evidence type="ECO:0000256" key="1">
    <source>
        <dbReference type="SAM" id="MobiDB-lite"/>
    </source>
</evidence>
<feature type="compositionally biased region" description="Polar residues" evidence="1">
    <location>
        <begin position="1"/>
        <end position="18"/>
    </location>
</feature>
<feature type="region of interest" description="Disordered" evidence="1">
    <location>
        <begin position="1"/>
        <end position="31"/>
    </location>
</feature>
<keyword evidence="2" id="KW-0808">Transferase</keyword>
<protein>
    <submittedName>
        <fullName evidence="2">Diphosphate--fructose-6-phosphate 1-phosphotransferase</fullName>
        <ecNumber evidence="2">2.7.1.90</ecNumber>
    </submittedName>
</protein>
<name>A0ABD1GR14_SALDI</name>
<evidence type="ECO:0000313" key="3">
    <source>
        <dbReference type="Proteomes" id="UP001567538"/>
    </source>
</evidence>
<dbReference type="AlphaFoldDB" id="A0ABD1GR14"/>
<gene>
    <name evidence="2" type="ORF">AAHA92_23147</name>
</gene>
<evidence type="ECO:0000313" key="2">
    <source>
        <dbReference type="EMBL" id="KAL1546568.1"/>
    </source>
</evidence>
<accession>A0ABD1GR14</accession>
<comment type="caution">
    <text evidence="2">The sequence shown here is derived from an EMBL/GenBank/DDBJ whole genome shotgun (WGS) entry which is preliminary data.</text>
</comment>
<sequence>MNSWRNRNFQNQDESVMQKSGAPHLDDKDRPSETCFDVFGAENRKPNYGTIIIDEMLQLKESCSSFHNHDYIEKIKEFQSYVDMVKRFTRPGCSAETLDVALNSISSLVNTLSVMSSKQRILHASL</sequence>
<dbReference type="EMBL" id="JBEAFC010000008">
    <property type="protein sequence ID" value="KAL1546568.1"/>
    <property type="molecule type" value="Genomic_DNA"/>
</dbReference>
<dbReference type="Proteomes" id="UP001567538">
    <property type="component" value="Unassembled WGS sequence"/>
</dbReference>
<dbReference type="EC" id="2.7.1.90" evidence="2"/>
<dbReference type="GO" id="GO:0047334">
    <property type="term" value="F:diphosphate-fructose-6-phosphate 1-phosphotransferase activity"/>
    <property type="evidence" value="ECO:0007669"/>
    <property type="project" value="UniProtKB-EC"/>
</dbReference>